<keyword evidence="4" id="KW-1185">Reference proteome</keyword>
<dbReference type="Pfam" id="PF13873">
    <property type="entry name" value="Myb_DNA-bind_5"/>
    <property type="match status" value="1"/>
</dbReference>
<evidence type="ECO:0000313" key="3">
    <source>
        <dbReference type="EMBL" id="KAL2081021.1"/>
    </source>
</evidence>
<dbReference type="PANTHER" id="PTHR23098">
    <property type="entry name" value="AGAP001331-PA-RELATED"/>
    <property type="match status" value="1"/>
</dbReference>
<dbReference type="Proteomes" id="UP001591681">
    <property type="component" value="Unassembled WGS sequence"/>
</dbReference>
<accession>A0ABD1J4I9</accession>
<dbReference type="AlphaFoldDB" id="A0ABD1J4I9"/>
<reference evidence="3 4" key="1">
    <citation type="submission" date="2024-09" db="EMBL/GenBank/DDBJ databases">
        <title>A chromosome-level genome assembly of Gray's grenadier anchovy, Coilia grayii.</title>
        <authorList>
            <person name="Fu Z."/>
        </authorList>
    </citation>
    <scope>NUCLEOTIDE SEQUENCE [LARGE SCALE GENOMIC DNA]</scope>
    <source>
        <strain evidence="3">G4</strain>
        <tissue evidence="3">Muscle</tissue>
    </source>
</reference>
<dbReference type="PANTHER" id="PTHR23098:SF16">
    <property type="entry name" value="REGULATORY PROTEIN ZESTE"/>
    <property type="match status" value="1"/>
</dbReference>
<dbReference type="EMBL" id="JBHFQA010000020">
    <property type="protein sequence ID" value="KAL2081021.1"/>
    <property type="molecule type" value="Genomic_DNA"/>
</dbReference>
<evidence type="ECO:0000256" key="1">
    <source>
        <dbReference type="SAM" id="Coils"/>
    </source>
</evidence>
<name>A0ABD1J4I9_9TELE</name>
<dbReference type="InterPro" id="IPR028002">
    <property type="entry name" value="Myb_DNA-bind_5"/>
</dbReference>
<evidence type="ECO:0000259" key="2">
    <source>
        <dbReference type="Pfam" id="PF13873"/>
    </source>
</evidence>
<comment type="caution">
    <text evidence="3">The sequence shown here is derived from an EMBL/GenBank/DDBJ whole genome shotgun (WGS) entry which is preliminary data.</text>
</comment>
<evidence type="ECO:0000313" key="4">
    <source>
        <dbReference type="Proteomes" id="UP001591681"/>
    </source>
</evidence>
<sequence>MARKPNFTLQELNVMVDEVEKQRLVLFSKLKNSVTNTEKKEAWQEIADCVHWGTVTGLTPLEEHVLGVLSQEAVEGVPGGIDVCAMRRMPQTPSGTWQFSPFAQSSLTVILHLTHSTQPWCVQGAIIPCTPGILSVQGQSHGHCSVCTEDPVASVLDLQCDCSEALLRSEEEISVLKGIREELAALREQNQRHRQEVMT</sequence>
<feature type="domain" description="Myb/SANT-like DNA-binding" evidence="2">
    <location>
        <begin position="3"/>
        <end position="50"/>
    </location>
</feature>
<organism evidence="3 4">
    <name type="scientific">Coilia grayii</name>
    <name type="common">Gray's grenadier anchovy</name>
    <dbReference type="NCBI Taxonomy" id="363190"/>
    <lineage>
        <taxon>Eukaryota</taxon>
        <taxon>Metazoa</taxon>
        <taxon>Chordata</taxon>
        <taxon>Craniata</taxon>
        <taxon>Vertebrata</taxon>
        <taxon>Euteleostomi</taxon>
        <taxon>Actinopterygii</taxon>
        <taxon>Neopterygii</taxon>
        <taxon>Teleostei</taxon>
        <taxon>Clupei</taxon>
        <taxon>Clupeiformes</taxon>
        <taxon>Clupeoidei</taxon>
        <taxon>Engraulidae</taxon>
        <taxon>Coilinae</taxon>
        <taxon>Coilia</taxon>
    </lineage>
</organism>
<keyword evidence="1" id="KW-0175">Coiled coil</keyword>
<feature type="coiled-coil region" evidence="1">
    <location>
        <begin position="169"/>
        <end position="196"/>
    </location>
</feature>
<proteinExistence type="predicted"/>
<protein>
    <recommendedName>
        <fullName evidence="2">Myb/SANT-like DNA-binding domain-containing protein</fullName>
    </recommendedName>
</protein>
<gene>
    <name evidence="3" type="ORF">ACEWY4_022874</name>
</gene>